<organism evidence="8 9">
    <name type="scientific">Ensete ventricosum</name>
    <name type="common">Abyssinian banana</name>
    <name type="synonym">Musa ensete</name>
    <dbReference type="NCBI Taxonomy" id="4639"/>
    <lineage>
        <taxon>Eukaryota</taxon>
        <taxon>Viridiplantae</taxon>
        <taxon>Streptophyta</taxon>
        <taxon>Embryophyta</taxon>
        <taxon>Tracheophyta</taxon>
        <taxon>Spermatophyta</taxon>
        <taxon>Magnoliopsida</taxon>
        <taxon>Liliopsida</taxon>
        <taxon>Zingiberales</taxon>
        <taxon>Musaceae</taxon>
        <taxon>Ensete</taxon>
    </lineage>
</organism>
<dbReference type="InterPro" id="IPR004045">
    <property type="entry name" value="Glutathione_S-Trfase_N"/>
</dbReference>
<evidence type="ECO:0000313" key="9">
    <source>
        <dbReference type="Proteomes" id="UP000287651"/>
    </source>
</evidence>
<dbReference type="EC" id="2.5.1.18" evidence="2"/>
<feature type="region of interest" description="Disordered" evidence="5">
    <location>
        <begin position="314"/>
        <end position="472"/>
    </location>
</feature>
<gene>
    <name evidence="8" type="ORF">B296_00052947</name>
</gene>
<dbReference type="Gene3D" id="1.20.1050.10">
    <property type="match status" value="1"/>
</dbReference>
<feature type="domain" description="GST N-terminal" evidence="6">
    <location>
        <begin position="8"/>
        <end position="156"/>
    </location>
</feature>
<feature type="domain" description="GST C-terminal" evidence="7">
    <location>
        <begin position="164"/>
        <end position="295"/>
    </location>
</feature>
<dbReference type="InterPro" id="IPR004046">
    <property type="entry name" value="GST_C"/>
</dbReference>
<dbReference type="SUPFAM" id="SSF47616">
    <property type="entry name" value="GST C-terminal domain-like"/>
    <property type="match status" value="1"/>
</dbReference>
<dbReference type="InterPro" id="IPR034347">
    <property type="entry name" value="GST_Phi_C"/>
</dbReference>
<evidence type="ECO:0000313" key="8">
    <source>
        <dbReference type="EMBL" id="RRT34535.1"/>
    </source>
</evidence>
<accession>A0A426X4Z1</accession>
<name>A0A426X4Z1_ENSVE</name>
<dbReference type="EMBL" id="AMZH03026630">
    <property type="protein sequence ID" value="RRT34535.1"/>
    <property type="molecule type" value="Genomic_DNA"/>
</dbReference>
<evidence type="ECO:0000256" key="2">
    <source>
        <dbReference type="ARBA" id="ARBA00012452"/>
    </source>
</evidence>
<dbReference type="GO" id="GO:0004364">
    <property type="term" value="F:glutathione transferase activity"/>
    <property type="evidence" value="ECO:0007669"/>
    <property type="project" value="UniProtKB-EC"/>
</dbReference>
<evidence type="ECO:0000259" key="6">
    <source>
        <dbReference type="PROSITE" id="PS50404"/>
    </source>
</evidence>
<feature type="compositionally biased region" description="Polar residues" evidence="5">
    <location>
        <begin position="410"/>
        <end position="466"/>
    </location>
</feature>
<dbReference type="FunFam" id="1.20.1050.10:FF:000004">
    <property type="entry name" value="Glutathione S-transferase F2"/>
    <property type="match status" value="1"/>
</dbReference>
<evidence type="ECO:0000256" key="3">
    <source>
        <dbReference type="ARBA" id="ARBA00022679"/>
    </source>
</evidence>
<dbReference type="PROSITE" id="PS50405">
    <property type="entry name" value="GST_CTER"/>
    <property type="match status" value="1"/>
</dbReference>
<dbReference type="InterPro" id="IPR010987">
    <property type="entry name" value="Glutathione-S-Trfase_C-like"/>
</dbReference>
<dbReference type="Pfam" id="PF00043">
    <property type="entry name" value="GST_C"/>
    <property type="match status" value="1"/>
</dbReference>
<dbReference type="AlphaFoldDB" id="A0A426X4Z1"/>
<dbReference type="CDD" id="cd03187">
    <property type="entry name" value="GST_C_Phi"/>
    <property type="match status" value="1"/>
</dbReference>
<evidence type="ECO:0000256" key="4">
    <source>
        <dbReference type="ARBA" id="ARBA00047960"/>
    </source>
</evidence>
<evidence type="ECO:0000256" key="1">
    <source>
        <dbReference type="ARBA" id="ARBA00010128"/>
    </source>
</evidence>
<dbReference type="PROSITE" id="PS50404">
    <property type="entry name" value="GST_NTER"/>
    <property type="match status" value="1"/>
</dbReference>
<dbReference type="Gene3D" id="3.40.30.10">
    <property type="entry name" value="Glutaredoxin"/>
    <property type="match status" value="1"/>
</dbReference>
<comment type="catalytic activity">
    <reaction evidence="4">
        <text>RX + glutathione = an S-substituted glutathione + a halide anion + H(+)</text>
        <dbReference type="Rhea" id="RHEA:16437"/>
        <dbReference type="ChEBI" id="CHEBI:15378"/>
        <dbReference type="ChEBI" id="CHEBI:16042"/>
        <dbReference type="ChEBI" id="CHEBI:17792"/>
        <dbReference type="ChEBI" id="CHEBI:57925"/>
        <dbReference type="ChEBI" id="CHEBI:90779"/>
        <dbReference type="EC" id="2.5.1.18"/>
    </reaction>
</comment>
<sequence length="472" mass="51930">MAAPVPPVAQVYYGRPMLPDVSRVLTCLYEKDITFELVDMYEGHTMPADILKLQVVCTLPHVFFFSIRDIRWLHLSKISYSFEQATMRAPVPAFEDRHTFLLGTSCFFILLHSSQIIYKTDDRMKYSTNLSSFPFPWKSESRAICRYVSAKYAEHGNKYLLGRDMLDRGSIEQWLKTEEQSFNPPSWALVFHLAFAPLTNGNELEPSLVTENEKVLGRVLDVYEHRLRESEYLAGDEFTLADLCHLPNSHYLVNSSQWNHLFNSRKNIQRWWEKISNRPSWTKVVEMLNEKVKAPNKSSSSSVVAEEVATARAAKISHPSQTPAAATASQTSPPAVKKSSPPTAAAPASQTSPAPEPGSKPSLEQNKSKSSADKPDSAIDQHSSPEGPAAKPVSQSEPAATQPTPQSQQGDSSTGKSTSVTTPSNQKTDTPIDNSAPKGTSETKATNQPDSTASSTASDKPNSQPSGDKAAS</sequence>
<dbReference type="InterPro" id="IPR036282">
    <property type="entry name" value="Glutathione-S-Trfase_C_sf"/>
</dbReference>
<evidence type="ECO:0000256" key="5">
    <source>
        <dbReference type="SAM" id="MobiDB-lite"/>
    </source>
</evidence>
<dbReference type="SFLD" id="SFLDG00358">
    <property type="entry name" value="Main_(cytGST)"/>
    <property type="match status" value="1"/>
</dbReference>
<keyword evidence="3" id="KW-0808">Transferase</keyword>
<protein>
    <recommendedName>
        <fullName evidence="2">glutathione transferase</fullName>
        <ecNumber evidence="2">2.5.1.18</ecNumber>
    </recommendedName>
</protein>
<dbReference type="GO" id="GO:0009636">
    <property type="term" value="P:response to toxic substance"/>
    <property type="evidence" value="ECO:0007669"/>
    <property type="project" value="UniProtKB-ARBA"/>
</dbReference>
<comment type="similarity">
    <text evidence="1">Belongs to the GST superfamily. Phi family.</text>
</comment>
<reference evidence="8 9" key="1">
    <citation type="journal article" date="2014" name="Agronomy (Basel)">
        <title>A Draft Genome Sequence for Ensete ventricosum, the Drought-Tolerant Tree Against Hunger.</title>
        <authorList>
            <person name="Harrison J."/>
            <person name="Moore K.A."/>
            <person name="Paszkiewicz K."/>
            <person name="Jones T."/>
            <person name="Grant M."/>
            <person name="Ambacheew D."/>
            <person name="Muzemil S."/>
            <person name="Studholme D.J."/>
        </authorList>
    </citation>
    <scope>NUCLEOTIDE SEQUENCE [LARGE SCALE GENOMIC DNA]</scope>
</reference>
<feature type="compositionally biased region" description="Low complexity" evidence="5">
    <location>
        <begin position="398"/>
        <end position="409"/>
    </location>
</feature>
<dbReference type="GO" id="GO:0043295">
    <property type="term" value="F:glutathione binding"/>
    <property type="evidence" value="ECO:0007669"/>
    <property type="project" value="TreeGrafter"/>
</dbReference>
<evidence type="ECO:0000259" key="7">
    <source>
        <dbReference type="PROSITE" id="PS50405"/>
    </source>
</evidence>
<dbReference type="GO" id="GO:0005737">
    <property type="term" value="C:cytoplasm"/>
    <property type="evidence" value="ECO:0007669"/>
    <property type="project" value="TreeGrafter"/>
</dbReference>
<dbReference type="PANTHER" id="PTHR43900">
    <property type="entry name" value="GLUTATHIONE S-TRANSFERASE RHO"/>
    <property type="match status" value="1"/>
</dbReference>
<dbReference type="InterPro" id="IPR040079">
    <property type="entry name" value="Glutathione_S-Trfase"/>
</dbReference>
<comment type="caution">
    <text evidence="8">The sequence shown here is derived from an EMBL/GenBank/DDBJ whole genome shotgun (WGS) entry which is preliminary data.</text>
</comment>
<dbReference type="Proteomes" id="UP000287651">
    <property type="component" value="Unassembled WGS sequence"/>
</dbReference>
<feature type="compositionally biased region" description="Low complexity" evidence="5">
    <location>
        <begin position="314"/>
        <end position="353"/>
    </location>
</feature>
<dbReference type="SFLD" id="SFLDS00019">
    <property type="entry name" value="Glutathione_Transferase_(cytos"/>
    <property type="match status" value="1"/>
</dbReference>
<proteinExistence type="inferred from homology"/>
<dbReference type="GO" id="GO:0006749">
    <property type="term" value="P:glutathione metabolic process"/>
    <property type="evidence" value="ECO:0007669"/>
    <property type="project" value="TreeGrafter"/>
</dbReference>
<feature type="compositionally biased region" description="Basic and acidic residues" evidence="5">
    <location>
        <begin position="366"/>
        <end position="379"/>
    </location>
</feature>
<dbReference type="PANTHER" id="PTHR43900:SF96">
    <property type="entry name" value="GLUTATHIONE TRANSFERASE"/>
    <property type="match status" value="1"/>
</dbReference>